<evidence type="ECO:0000256" key="4">
    <source>
        <dbReference type="ARBA" id="ARBA00022723"/>
    </source>
</evidence>
<dbReference type="EMBL" id="KZ308881">
    <property type="protein sequence ID" value="KAG8235139.1"/>
    <property type="molecule type" value="Genomic_DNA"/>
</dbReference>
<evidence type="ECO:0000256" key="7">
    <source>
        <dbReference type="ARBA" id="ARBA00023004"/>
    </source>
</evidence>
<dbReference type="GO" id="GO:0006559">
    <property type="term" value="P:L-phenylalanine catabolic process"/>
    <property type="evidence" value="ECO:0007669"/>
    <property type="project" value="UniProtKB-UniPathway"/>
</dbReference>
<evidence type="ECO:0000313" key="13">
    <source>
        <dbReference type="Proteomes" id="UP000792457"/>
    </source>
</evidence>
<keyword evidence="13" id="KW-1185">Reference proteome</keyword>
<evidence type="ECO:0000259" key="11">
    <source>
        <dbReference type="Pfam" id="PF20510"/>
    </source>
</evidence>
<dbReference type="PANTHER" id="PTHR11056:SF0">
    <property type="entry name" value="HOMOGENTISATE 1,2-DIOXYGENASE"/>
    <property type="match status" value="1"/>
</dbReference>
<evidence type="ECO:0000256" key="3">
    <source>
        <dbReference type="ARBA" id="ARBA00018757"/>
    </source>
</evidence>
<proteinExistence type="predicted"/>
<protein>
    <recommendedName>
        <fullName evidence="3">Homogentisate 1,2-dioxygenase</fullName>
        <ecNumber evidence="2">1.13.11.5</ecNumber>
    </recommendedName>
    <alternativeName>
        <fullName evidence="8">Homogentisate oxygenase</fullName>
    </alternativeName>
    <alternativeName>
        <fullName evidence="9">Homogentisic acid oxidase</fullName>
    </alternativeName>
    <alternativeName>
        <fullName evidence="10">Homogentisicase</fullName>
    </alternativeName>
</protein>
<dbReference type="GO" id="GO:0046872">
    <property type="term" value="F:metal ion binding"/>
    <property type="evidence" value="ECO:0007669"/>
    <property type="project" value="UniProtKB-KW"/>
</dbReference>
<dbReference type="InterPro" id="IPR046452">
    <property type="entry name" value="HgmA_N"/>
</dbReference>
<evidence type="ECO:0000256" key="5">
    <source>
        <dbReference type="ARBA" id="ARBA00022964"/>
    </source>
</evidence>
<keyword evidence="7" id="KW-0408">Iron</keyword>
<dbReference type="GO" id="GO:0004411">
    <property type="term" value="F:homogentisate 1,2-dioxygenase activity"/>
    <property type="evidence" value="ECO:0007669"/>
    <property type="project" value="UniProtKB-EC"/>
</dbReference>
<accession>A0A8K0KJ10</accession>
<feature type="domain" description="Homogentisate 1,2-dioxygenase N-terminal" evidence="11">
    <location>
        <begin position="4"/>
        <end position="107"/>
    </location>
</feature>
<dbReference type="Pfam" id="PF20510">
    <property type="entry name" value="HgmA_N"/>
    <property type="match status" value="1"/>
</dbReference>
<name>A0A8K0KJ10_LADFU</name>
<keyword evidence="4" id="KW-0479">Metal-binding</keyword>
<keyword evidence="6" id="KW-0560">Oxidoreductase</keyword>
<evidence type="ECO:0000256" key="6">
    <source>
        <dbReference type="ARBA" id="ARBA00023002"/>
    </source>
</evidence>
<evidence type="ECO:0000256" key="9">
    <source>
        <dbReference type="ARBA" id="ARBA00030437"/>
    </source>
</evidence>
<dbReference type="OrthoDB" id="1689029at2759"/>
<reference evidence="12" key="2">
    <citation type="submission" date="2017-10" db="EMBL/GenBank/DDBJ databases">
        <title>Ladona fulva Genome sequencing and assembly.</title>
        <authorList>
            <person name="Murali S."/>
            <person name="Richards S."/>
            <person name="Bandaranaike D."/>
            <person name="Bellair M."/>
            <person name="Blankenburg K."/>
            <person name="Chao H."/>
            <person name="Dinh H."/>
            <person name="Doddapaneni H."/>
            <person name="Dugan-Rocha S."/>
            <person name="Elkadiri S."/>
            <person name="Gnanaolivu R."/>
            <person name="Hernandez B."/>
            <person name="Skinner E."/>
            <person name="Javaid M."/>
            <person name="Lee S."/>
            <person name="Li M."/>
            <person name="Ming W."/>
            <person name="Munidasa M."/>
            <person name="Muniz J."/>
            <person name="Nguyen L."/>
            <person name="Hughes D."/>
            <person name="Osuji N."/>
            <person name="Pu L.-L."/>
            <person name="Puazo M."/>
            <person name="Qu C."/>
            <person name="Quiroz J."/>
            <person name="Raj R."/>
            <person name="Weissenberger G."/>
            <person name="Xin Y."/>
            <person name="Zou X."/>
            <person name="Han Y."/>
            <person name="Worley K."/>
            <person name="Muzny D."/>
            <person name="Gibbs R."/>
        </authorList>
    </citation>
    <scope>NUCLEOTIDE SEQUENCE</scope>
    <source>
        <strain evidence="12">Sampled in the wild</strain>
    </source>
</reference>
<evidence type="ECO:0000256" key="1">
    <source>
        <dbReference type="ARBA" id="ARBA00004704"/>
    </source>
</evidence>
<feature type="non-terminal residue" evidence="12">
    <location>
        <position position="107"/>
    </location>
</feature>
<dbReference type="SUPFAM" id="SSF51182">
    <property type="entry name" value="RmlC-like cupins"/>
    <property type="match status" value="1"/>
</dbReference>
<dbReference type="InterPro" id="IPR005708">
    <property type="entry name" value="Homogentis_dOase"/>
</dbReference>
<dbReference type="GO" id="GO:0006570">
    <property type="term" value="P:tyrosine metabolic process"/>
    <property type="evidence" value="ECO:0007669"/>
    <property type="project" value="InterPro"/>
</dbReference>
<dbReference type="PANTHER" id="PTHR11056">
    <property type="entry name" value="HOMOGENTISATE 1,2-DIOXYGENASE"/>
    <property type="match status" value="1"/>
</dbReference>
<dbReference type="UniPathway" id="UPA00139">
    <property type="reaction ID" value="UER00339"/>
</dbReference>
<evidence type="ECO:0000256" key="10">
    <source>
        <dbReference type="ARBA" id="ARBA00033225"/>
    </source>
</evidence>
<dbReference type="EC" id="1.13.11.5" evidence="2"/>
<sequence length="107" mass="11984">MNSAHMTNKWDNHPNPNQLRWAPFELSKEDSKKAINFVDGLHTVCGAGDPNSRHGIAVHVYLCNVSMEDCCFYNSDGDFLIVPQMGTLLITTEFGKMIVEPNEICVI</sequence>
<evidence type="ECO:0000256" key="8">
    <source>
        <dbReference type="ARBA" id="ARBA00030235"/>
    </source>
</evidence>
<reference evidence="12" key="1">
    <citation type="submission" date="2013-04" db="EMBL/GenBank/DDBJ databases">
        <authorList>
            <person name="Qu J."/>
            <person name="Murali S.C."/>
            <person name="Bandaranaike D."/>
            <person name="Bellair M."/>
            <person name="Blankenburg K."/>
            <person name="Chao H."/>
            <person name="Dinh H."/>
            <person name="Doddapaneni H."/>
            <person name="Downs B."/>
            <person name="Dugan-Rocha S."/>
            <person name="Elkadiri S."/>
            <person name="Gnanaolivu R.D."/>
            <person name="Hernandez B."/>
            <person name="Javaid M."/>
            <person name="Jayaseelan J.C."/>
            <person name="Lee S."/>
            <person name="Li M."/>
            <person name="Ming W."/>
            <person name="Munidasa M."/>
            <person name="Muniz J."/>
            <person name="Nguyen L."/>
            <person name="Ongeri F."/>
            <person name="Osuji N."/>
            <person name="Pu L.-L."/>
            <person name="Puazo M."/>
            <person name="Qu C."/>
            <person name="Quiroz J."/>
            <person name="Raj R."/>
            <person name="Weissenberger G."/>
            <person name="Xin Y."/>
            <person name="Zou X."/>
            <person name="Han Y."/>
            <person name="Richards S."/>
            <person name="Worley K."/>
            <person name="Muzny D."/>
            <person name="Gibbs R."/>
        </authorList>
    </citation>
    <scope>NUCLEOTIDE SEQUENCE</scope>
    <source>
        <strain evidence="12">Sampled in the wild</strain>
    </source>
</reference>
<dbReference type="CDD" id="cd07000">
    <property type="entry name" value="cupin_HGO_N"/>
    <property type="match status" value="1"/>
</dbReference>
<dbReference type="GO" id="GO:0005737">
    <property type="term" value="C:cytoplasm"/>
    <property type="evidence" value="ECO:0007669"/>
    <property type="project" value="TreeGrafter"/>
</dbReference>
<evidence type="ECO:0000313" key="12">
    <source>
        <dbReference type="EMBL" id="KAG8235139.1"/>
    </source>
</evidence>
<comment type="pathway">
    <text evidence="1">Amino-acid degradation; L-phenylalanine degradation; acetoacetate and fumarate from L-phenylalanine: step 4/6.</text>
</comment>
<dbReference type="AlphaFoldDB" id="A0A8K0KJ10"/>
<dbReference type="Proteomes" id="UP000792457">
    <property type="component" value="Unassembled WGS sequence"/>
</dbReference>
<evidence type="ECO:0000256" key="2">
    <source>
        <dbReference type="ARBA" id="ARBA00013127"/>
    </source>
</evidence>
<gene>
    <name evidence="12" type="ORF">J437_LFUL012336</name>
</gene>
<dbReference type="InterPro" id="IPR011051">
    <property type="entry name" value="RmlC_Cupin_sf"/>
</dbReference>
<keyword evidence="5" id="KW-0223">Dioxygenase</keyword>
<organism evidence="12 13">
    <name type="scientific">Ladona fulva</name>
    <name type="common">Scarce chaser dragonfly</name>
    <name type="synonym">Libellula fulva</name>
    <dbReference type="NCBI Taxonomy" id="123851"/>
    <lineage>
        <taxon>Eukaryota</taxon>
        <taxon>Metazoa</taxon>
        <taxon>Ecdysozoa</taxon>
        <taxon>Arthropoda</taxon>
        <taxon>Hexapoda</taxon>
        <taxon>Insecta</taxon>
        <taxon>Pterygota</taxon>
        <taxon>Palaeoptera</taxon>
        <taxon>Odonata</taxon>
        <taxon>Epiprocta</taxon>
        <taxon>Anisoptera</taxon>
        <taxon>Libelluloidea</taxon>
        <taxon>Libellulidae</taxon>
        <taxon>Ladona</taxon>
    </lineage>
</organism>
<comment type="caution">
    <text evidence="12">The sequence shown here is derived from an EMBL/GenBank/DDBJ whole genome shotgun (WGS) entry which is preliminary data.</text>
</comment>